<feature type="domain" description="LRRK2 ARM repeat" evidence="4">
    <location>
        <begin position="319"/>
        <end position="483"/>
    </location>
</feature>
<feature type="region of interest" description="Disordered" evidence="3">
    <location>
        <begin position="141"/>
        <end position="172"/>
    </location>
</feature>
<dbReference type="EMBL" id="JABMIG020000060">
    <property type="protein sequence ID" value="KAL3796807.1"/>
    <property type="molecule type" value="Genomic_DNA"/>
</dbReference>
<evidence type="ECO:0000256" key="3">
    <source>
        <dbReference type="SAM" id="MobiDB-lite"/>
    </source>
</evidence>
<evidence type="ECO:0000313" key="5">
    <source>
        <dbReference type="EMBL" id="KAL3796807.1"/>
    </source>
</evidence>
<gene>
    <name evidence="5" type="ORF">HJC23_010954</name>
</gene>
<dbReference type="InterPro" id="IPR016024">
    <property type="entry name" value="ARM-type_fold"/>
</dbReference>
<dbReference type="InterPro" id="IPR056597">
    <property type="entry name" value="ARM_LRRK2"/>
</dbReference>
<feature type="compositionally biased region" description="Low complexity" evidence="3">
    <location>
        <begin position="146"/>
        <end position="155"/>
    </location>
</feature>
<dbReference type="PANTHER" id="PTHR22895">
    <property type="entry name" value="ARMADILLO REPEAT-CONTAINING PROTEIN 6"/>
    <property type="match status" value="1"/>
</dbReference>
<evidence type="ECO:0000259" key="4">
    <source>
        <dbReference type="Pfam" id="PF23744"/>
    </source>
</evidence>
<dbReference type="Proteomes" id="UP001516023">
    <property type="component" value="Unassembled WGS sequence"/>
</dbReference>
<feature type="region of interest" description="Disordered" evidence="3">
    <location>
        <begin position="33"/>
        <end position="81"/>
    </location>
</feature>
<dbReference type="SUPFAM" id="SSF48371">
    <property type="entry name" value="ARM repeat"/>
    <property type="match status" value="1"/>
</dbReference>
<keyword evidence="1" id="KW-0677">Repeat</keyword>
<dbReference type="Gene3D" id="1.25.10.10">
    <property type="entry name" value="Leucine-rich Repeat Variant"/>
    <property type="match status" value="1"/>
</dbReference>
<evidence type="ECO:0000256" key="1">
    <source>
        <dbReference type="ARBA" id="ARBA00022737"/>
    </source>
</evidence>
<name>A0ABD3Q9U1_9STRA</name>
<sequence length="493" mass="54665">MDDIDFDLEDLGDLENIDCDWENTLEAIVFDPPSADDLQQQQQQRPQQQQQQQQSNGRRQNTSNRRTYASSRSDNASSNDAAQIRLDREREGRCADCGAQTHQIQMDPTGTGQVVKIPLSVPGEVHRGRCLFCHPLPQSHRAALASGSQSRQTQSRTKRQMEPPPTLDDLHDLARNGRFENQFEAQDCNPLSSSASVCTANSHQSSQSAYSQHSAPVNWGGRQQYQQQMMMQQQNNQGFSQEVLEQYQQMQLQQQQYADDSGSVYSQASQASFHSNVSHQSHATYNSFVQHGLRPSINTPLSSSSNDYNPVVENILIQMQDDSLNFESVLQAMSNFPSHALIQEKGCAILWVQTYNAEICLALSNMGGVSALLEAMRNHPRVPRLQRAACEALRNMCVLPINRQILLNQGGIAVLVESMQMHAEDAQIQRSGCTALATVAEGGMEYKIGVAESGGILAVMKAVESHPENDLVLRSAYQALRMLGYNPGARSGD</sequence>
<accession>A0ABD3Q9U1</accession>
<keyword evidence="6" id="KW-1185">Reference proteome</keyword>
<dbReference type="AlphaFoldDB" id="A0ABD3Q9U1"/>
<comment type="caution">
    <text evidence="5">The sequence shown here is derived from an EMBL/GenBank/DDBJ whole genome shotgun (WGS) entry which is preliminary data.</text>
</comment>
<feature type="compositionally biased region" description="Polar residues" evidence="3">
    <location>
        <begin position="55"/>
        <end position="68"/>
    </location>
</feature>
<dbReference type="SMART" id="SM00185">
    <property type="entry name" value="ARM"/>
    <property type="match status" value="3"/>
</dbReference>
<protein>
    <recommendedName>
        <fullName evidence="4">LRRK2 ARM repeat domain-containing protein</fullName>
    </recommendedName>
</protein>
<evidence type="ECO:0000313" key="6">
    <source>
        <dbReference type="Proteomes" id="UP001516023"/>
    </source>
</evidence>
<feature type="compositionally biased region" description="Low complexity" evidence="3">
    <location>
        <begin position="69"/>
        <end position="81"/>
    </location>
</feature>
<dbReference type="Pfam" id="PF23744">
    <property type="entry name" value="ARM_LRRK2"/>
    <property type="match status" value="1"/>
</dbReference>
<feature type="repeat" description="ARM" evidence="2">
    <location>
        <begin position="367"/>
        <end position="411"/>
    </location>
</feature>
<dbReference type="InterPro" id="IPR011989">
    <property type="entry name" value="ARM-like"/>
</dbReference>
<organism evidence="5 6">
    <name type="scientific">Cyclotella cryptica</name>
    <dbReference type="NCBI Taxonomy" id="29204"/>
    <lineage>
        <taxon>Eukaryota</taxon>
        <taxon>Sar</taxon>
        <taxon>Stramenopiles</taxon>
        <taxon>Ochrophyta</taxon>
        <taxon>Bacillariophyta</taxon>
        <taxon>Coscinodiscophyceae</taxon>
        <taxon>Thalassiosirophycidae</taxon>
        <taxon>Stephanodiscales</taxon>
        <taxon>Stephanodiscaceae</taxon>
        <taxon>Cyclotella</taxon>
    </lineage>
</organism>
<feature type="compositionally biased region" description="Low complexity" evidence="3">
    <location>
        <begin position="39"/>
        <end position="54"/>
    </location>
</feature>
<evidence type="ECO:0000256" key="2">
    <source>
        <dbReference type="PROSITE-ProRule" id="PRU00259"/>
    </source>
</evidence>
<proteinExistence type="predicted"/>
<dbReference type="InterPro" id="IPR000225">
    <property type="entry name" value="Armadillo"/>
</dbReference>
<dbReference type="PROSITE" id="PS50176">
    <property type="entry name" value="ARM_REPEAT"/>
    <property type="match status" value="1"/>
</dbReference>
<dbReference type="PANTHER" id="PTHR22895:SF0">
    <property type="entry name" value="ARMADILLO REPEAT-CONTAINING PROTEIN 6"/>
    <property type="match status" value="1"/>
</dbReference>
<reference evidence="5 6" key="1">
    <citation type="journal article" date="2020" name="G3 (Bethesda)">
        <title>Improved Reference Genome for Cyclotella cryptica CCMP332, a Model for Cell Wall Morphogenesis, Salinity Adaptation, and Lipid Production in Diatoms (Bacillariophyta).</title>
        <authorList>
            <person name="Roberts W.R."/>
            <person name="Downey K.M."/>
            <person name="Ruck E.C."/>
            <person name="Traller J.C."/>
            <person name="Alverson A.J."/>
        </authorList>
    </citation>
    <scope>NUCLEOTIDE SEQUENCE [LARGE SCALE GENOMIC DNA]</scope>
    <source>
        <strain evidence="5 6">CCMP332</strain>
    </source>
</reference>